<name>A0A212EMQ8_DANPL</name>
<dbReference type="EMBL" id="AGBW02013809">
    <property type="protein sequence ID" value="OWR42782.1"/>
    <property type="molecule type" value="Genomic_DNA"/>
</dbReference>
<dbReference type="Proteomes" id="UP000007151">
    <property type="component" value="Unassembled WGS sequence"/>
</dbReference>
<dbReference type="KEGG" id="dpl:KGM_211517"/>
<evidence type="ECO:0000313" key="2">
    <source>
        <dbReference type="Proteomes" id="UP000007151"/>
    </source>
</evidence>
<gene>
    <name evidence="1" type="ORF">KGM_211517</name>
</gene>
<comment type="caution">
    <text evidence="1">The sequence shown here is derived from an EMBL/GenBank/DDBJ whole genome shotgun (WGS) entry which is preliminary data.</text>
</comment>
<proteinExistence type="predicted"/>
<keyword evidence="2" id="KW-1185">Reference proteome</keyword>
<dbReference type="PANTHER" id="PTHR46601:SF1">
    <property type="entry name" value="ADF-H DOMAIN-CONTAINING PROTEIN"/>
    <property type="match status" value="1"/>
</dbReference>
<dbReference type="InParanoid" id="A0A212EMQ8"/>
<evidence type="ECO:0000313" key="1">
    <source>
        <dbReference type="EMBL" id="OWR42782.1"/>
    </source>
</evidence>
<dbReference type="AlphaFoldDB" id="A0A212EMQ8"/>
<sequence>MKNLKENLTLSEAVIRVDFSEKYALKYAEEIQSLHFGGSRQQTSLHTSVIYTQHFSVGAIQPVSVCTISRCIRHDVAATWAHLIPLIQRALDINPFNTTIHFLTDSPVSQYRNKYMFYIITTIQNDFDFISRITWNYTEAGHGKGAPDGVGAVLKRTADKMVSYGRDIGN</sequence>
<organism evidence="1 2">
    <name type="scientific">Danaus plexippus plexippus</name>
    <dbReference type="NCBI Taxonomy" id="278856"/>
    <lineage>
        <taxon>Eukaryota</taxon>
        <taxon>Metazoa</taxon>
        <taxon>Ecdysozoa</taxon>
        <taxon>Arthropoda</taxon>
        <taxon>Hexapoda</taxon>
        <taxon>Insecta</taxon>
        <taxon>Pterygota</taxon>
        <taxon>Neoptera</taxon>
        <taxon>Endopterygota</taxon>
        <taxon>Lepidoptera</taxon>
        <taxon>Glossata</taxon>
        <taxon>Ditrysia</taxon>
        <taxon>Papilionoidea</taxon>
        <taxon>Nymphalidae</taxon>
        <taxon>Danainae</taxon>
        <taxon>Danaini</taxon>
        <taxon>Danaina</taxon>
        <taxon>Danaus</taxon>
        <taxon>Danaus</taxon>
    </lineage>
</organism>
<accession>A0A212EMQ8</accession>
<dbReference type="STRING" id="278856.A0A212EMQ8"/>
<protein>
    <submittedName>
        <fullName evidence="1">Uncharacterized protein</fullName>
    </submittedName>
</protein>
<reference evidence="1 2" key="1">
    <citation type="journal article" date="2011" name="Cell">
        <title>The monarch butterfly genome yields insights into long-distance migration.</title>
        <authorList>
            <person name="Zhan S."/>
            <person name="Merlin C."/>
            <person name="Boore J.L."/>
            <person name="Reppert S.M."/>
        </authorList>
    </citation>
    <scope>NUCLEOTIDE SEQUENCE [LARGE SCALE GENOMIC DNA]</scope>
    <source>
        <strain evidence="1">F-2</strain>
    </source>
</reference>
<dbReference type="PANTHER" id="PTHR46601">
    <property type="entry name" value="ULP_PROTEASE DOMAIN-CONTAINING PROTEIN"/>
    <property type="match status" value="1"/>
</dbReference>